<feature type="domain" description="N-acetyltransferase" evidence="1">
    <location>
        <begin position="1"/>
        <end position="149"/>
    </location>
</feature>
<sequence>MIVRKGQGKDEEAIAEMHLALGLEKKNLVLDIEKVRRGVRHLLESPEEGVYYICEIDEYIVGFIMVFFEWSDWRAGNLYYIDSAYTRPAYRNQHVFSSIFRQAYSDAQSENTSIRSILESPEADQIEALKHLGLSESHYTVLEVRFPQT</sequence>
<reference evidence="2 3" key="1">
    <citation type="submission" date="2016-11" db="EMBL/GenBank/DDBJ databases">
        <title>The macronuclear genome of Stentor coeruleus: a giant cell with tiny introns.</title>
        <authorList>
            <person name="Slabodnick M."/>
            <person name="Ruby J.G."/>
            <person name="Reiff S.B."/>
            <person name="Swart E.C."/>
            <person name="Gosai S."/>
            <person name="Prabakaran S."/>
            <person name="Witkowska E."/>
            <person name="Larue G.E."/>
            <person name="Fisher S."/>
            <person name="Freeman R.M."/>
            <person name="Gunawardena J."/>
            <person name="Chu W."/>
            <person name="Stover N.A."/>
            <person name="Gregory B.D."/>
            <person name="Nowacki M."/>
            <person name="Derisi J."/>
            <person name="Roy S.W."/>
            <person name="Marshall W.F."/>
            <person name="Sood P."/>
        </authorList>
    </citation>
    <scope>NUCLEOTIDE SEQUENCE [LARGE SCALE GENOMIC DNA]</scope>
    <source>
        <strain evidence="2">WM001</strain>
    </source>
</reference>
<organism evidence="2 3">
    <name type="scientific">Stentor coeruleus</name>
    <dbReference type="NCBI Taxonomy" id="5963"/>
    <lineage>
        <taxon>Eukaryota</taxon>
        <taxon>Sar</taxon>
        <taxon>Alveolata</taxon>
        <taxon>Ciliophora</taxon>
        <taxon>Postciliodesmatophora</taxon>
        <taxon>Heterotrichea</taxon>
        <taxon>Heterotrichida</taxon>
        <taxon>Stentoridae</taxon>
        <taxon>Stentor</taxon>
    </lineage>
</organism>
<dbReference type="Gene3D" id="3.40.630.30">
    <property type="match status" value="1"/>
</dbReference>
<dbReference type="InterPro" id="IPR016181">
    <property type="entry name" value="Acyl_CoA_acyltransferase"/>
</dbReference>
<keyword evidence="3" id="KW-1185">Reference proteome</keyword>
<evidence type="ECO:0000313" key="2">
    <source>
        <dbReference type="EMBL" id="OMJ72266.1"/>
    </source>
</evidence>
<gene>
    <name evidence="2" type="ORF">SteCoe_29346</name>
</gene>
<dbReference type="PROSITE" id="PS51186">
    <property type="entry name" value="GNAT"/>
    <property type="match status" value="1"/>
</dbReference>
<dbReference type="InterPro" id="IPR000182">
    <property type="entry name" value="GNAT_dom"/>
</dbReference>
<dbReference type="Proteomes" id="UP000187209">
    <property type="component" value="Unassembled WGS sequence"/>
</dbReference>
<dbReference type="SUPFAM" id="SSF55729">
    <property type="entry name" value="Acyl-CoA N-acyltransferases (Nat)"/>
    <property type="match status" value="1"/>
</dbReference>
<dbReference type="Pfam" id="PF00583">
    <property type="entry name" value="Acetyltransf_1"/>
    <property type="match status" value="1"/>
</dbReference>
<dbReference type="EMBL" id="MPUH01000916">
    <property type="protein sequence ID" value="OMJ72266.1"/>
    <property type="molecule type" value="Genomic_DNA"/>
</dbReference>
<evidence type="ECO:0000259" key="1">
    <source>
        <dbReference type="PROSITE" id="PS51186"/>
    </source>
</evidence>
<protein>
    <recommendedName>
        <fullName evidence="1">N-acetyltransferase domain-containing protein</fullName>
    </recommendedName>
</protein>
<accession>A0A1R2B688</accession>
<dbReference type="OrthoDB" id="7305308at2759"/>
<name>A0A1R2B688_9CILI</name>
<dbReference type="CDD" id="cd04301">
    <property type="entry name" value="NAT_SF"/>
    <property type="match status" value="1"/>
</dbReference>
<dbReference type="AlphaFoldDB" id="A0A1R2B688"/>
<dbReference type="GO" id="GO:0016747">
    <property type="term" value="F:acyltransferase activity, transferring groups other than amino-acyl groups"/>
    <property type="evidence" value="ECO:0007669"/>
    <property type="project" value="InterPro"/>
</dbReference>
<comment type="caution">
    <text evidence="2">The sequence shown here is derived from an EMBL/GenBank/DDBJ whole genome shotgun (WGS) entry which is preliminary data.</text>
</comment>
<proteinExistence type="predicted"/>
<evidence type="ECO:0000313" key="3">
    <source>
        <dbReference type="Proteomes" id="UP000187209"/>
    </source>
</evidence>